<keyword evidence="3" id="KW-0808">Transferase</keyword>
<dbReference type="RefSeq" id="WP_241969099.1">
    <property type="nucleotide sequence ID" value="NZ_SGWW01000002.1"/>
</dbReference>
<organism evidence="3 4">
    <name type="scientific">Microcella putealis</name>
    <dbReference type="NCBI Taxonomy" id="337005"/>
    <lineage>
        <taxon>Bacteria</taxon>
        <taxon>Bacillati</taxon>
        <taxon>Actinomycetota</taxon>
        <taxon>Actinomycetes</taxon>
        <taxon>Micrococcales</taxon>
        <taxon>Microbacteriaceae</taxon>
        <taxon>Microcella</taxon>
    </lineage>
</organism>
<evidence type="ECO:0000256" key="1">
    <source>
        <dbReference type="PIRSR" id="PIRSR620019-1"/>
    </source>
</evidence>
<evidence type="ECO:0000313" key="4">
    <source>
        <dbReference type="Proteomes" id="UP000293519"/>
    </source>
</evidence>
<feature type="active site" description="Proton acceptor" evidence="1">
    <location>
        <position position="136"/>
    </location>
</feature>
<keyword evidence="3" id="KW-0012">Acyltransferase</keyword>
<dbReference type="Proteomes" id="UP000293519">
    <property type="component" value="Unassembled WGS sequence"/>
</dbReference>
<dbReference type="SUPFAM" id="SSF51161">
    <property type="entry name" value="Trimeric LpxA-like enzymes"/>
    <property type="match status" value="1"/>
</dbReference>
<dbReference type="EMBL" id="SGWW01000002">
    <property type="protein sequence ID" value="RZS57415.1"/>
    <property type="molecule type" value="Genomic_DNA"/>
</dbReference>
<dbReference type="InterPro" id="IPR050179">
    <property type="entry name" value="Trans_hexapeptide_repeat"/>
</dbReference>
<keyword evidence="4" id="KW-1185">Reference proteome</keyword>
<dbReference type="Gene3D" id="3.40.50.20">
    <property type="match status" value="1"/>
</dbReference>
<dbReference type="AlphaFoldDB" id="A0A4Q7LR97"/>
<dbReference type="InterPro" id="IPR011004">
    <property type="entry name" value="Trimer_LpxA-like_sf"/>
</dbReference>
<proteinExistence type="predicted"/>
<feature type="site" description="Increases basicity of active site His" evidence="1">
    <location>
        <position position="137"/>
    </location>
</feature>
<dbReference type="GO" id="GO:0016746">
    <property type="term" value="F:acyltransferase activity"/>
    <property type="evidence" value="ECO:0007669"/>
    <property type="project" value="UniProtKB-KW"/>
</dbReference>
<dbReference type="CDD" id="cd03360">
    <property type="entry name" value="LbH_AT_putative"/>
    <property type="match status" value="1"/>
</dbReference>
<dbReference type="Gene3D" id="2.160.10.10">
    <property type="entry name" value="Hexapeptide repeat proteins"/>
    <property type="match status" value="1"/>
</dbReference>
<evidence type="ECO:0000313" key="3">
    <source>
        <dbReference type="EMBL" id="RZS57415.1"/>
    </source>
</evidence>
<name>A0A4Q7LR97_9MICO</name>
<sequence>MTSQSPVSVLVIGAGGHALEVGYAVSASRAGVPEYVITSDAVAQPAPGRPSARLLTDEDLARATVVIAIGSGLTRASIARSLGPARIADPVIHPTAVIDGFPDIGVGSVLLAQAYVSATARLGVHVHMNVGSSVSHESELQDFVTLGPGARIAGNVIVETGATVGMNASVINGELGSPLVIGAFSIVAAGACVTRSVPPRALVAGVPAVVKRLGDPEGTPPLG</sequence>
<gene>
    <name evidence="3" type="ORF">EV141_1127</name>
</gene>
<accession>A0A4Q7LR97</accession>
<dbReference type="InterPro" id="IPR020019">
    <property type="entry name" value="AcTrfase_PglD-like"/>
</dbReference>
<protein>
    <submittedName>
        <fullName evidence="3">Sugar O-acyltransferase (Sialic acid O-acetyltransferase NeuD family)</fullName>
    </submittedName>
</protein>
<feature type="binding site" evidence="2">
    <location>
        <position position="70"/>
    </location>
    <ligand>
        <name>substrate</name>
    </ligand>
</feature>
<dbReference type="PANTHER" id="PTHR43300">
    <property type="entry name" value="ACETYLTRANSFERASE"/>
    <property type="match status" value="1"/>
</dbReference>
<dbReference type="PANTHER" id="PTHR43300:SF7">
    <property type="entry name" value="UDP-N-ACETYLBACILLOSAMINE N-ACETYLTRANSFERASE"/>
    <property type="match status" value="1"/>
</dbReference>
<reference evidence="3 4" key="1">
    <citation type="journal article" date="2015" name="Stand. Genomic Sci.">
        <title>Genomic Encyclopedia of Bacterial and Archaeal Type Strains, Phase III: the genomes of soil and plant-associated and newly described type strains.</title>
        <authorList>
            <person name="Whitman W.B."/>
            <person name="Woyke T."/>
            <person name="Klenk H.P."/>
            <person name="Zhou Y."/>
            <person name="Lilburn T.G."/>
            <person name="Beck B.J."/>
            <person name="De Vos P."/>
            <person name="Vandamme P."/>
            <person name="Eisen J.A."/>
            <person name="Garrity G."/>
            <person name="Hugenholtz P."/>
            <person name="Kyrpides N.C."/>
        </authorList>
    </citation>
    <scope>NUCLEOTIDE SEQUENCE [LARGE SCALE GENOMIC DNA]</scope>
    <source>
        <strain evidence="3 4">CV2</strain>
    </source>
</reference>
<evidence type="ECO:0000256" key="2">
    <source>
        <dbReference type="PIRSR" id="PIRSR620019-2"/>
    </source>
</evidence>
<comment type="caution">
    <text evidence="3">The sequence shown here is derived from an EMBL/GenBank/DDBJ whole genome shotgun (WGS) entry which is preliminary data.</text>
</comment>